<proteinExistence type="inferred from homology"/>
<dbReference type="FunFam" id="3.40.50.2000:FF:000072">
    <property type="entry name" value="Glycosyl transferase"/>
    <property type="match status" value="1"/>
</dbReference>
<dbReference type="InterPro" id="IPR002213">
    <property type="entry name" value="UDP_glucos_trans"/>
</dbReference>
<dbReference type="Gene3D" id="3.40.50.2000">
    <property type="entry name" value="Glycogen Phosphorylase B"/>
    <property type="match status" value="2"/>
</dbReference>
<dbReference type="Pfam" id="PF06722">
    <property type="entry name" value="EryCIII-like_C"/>
    <property type="match status" value="1"/>
</dbReference>
<protein>
    <submittedName>
        <fullName evidence="7">Glycosyltransferase, family 1</fullName>
        <ecNumber evidence="7">2.4.1.-</ecNumber>
    </submittedName>
</protein>
<dbReference type="SUPFAM" id="SSF53756">
    <property type="entry name" value="UDP-Glycosyltransferase/glycogen phosphorylase"/>
    <property type="match status" value="1"/>
</dbReference>
<dbReference type="EC" id="2.4.1.-" evidence="7"/>
<dbReference type="KEGG" id="sesp:BN6_58730"/>
<evidence type="ECO:0000313" key="7">
    <source>
        <dbReference type="EMBL" id="CCH33130.1"/>
    </source>
</evidence>
<feature type="domain" description="Erythromycin biosynthesis protein CIII-like C-terminal" evidence="5">
    <location>
        <begin position="271"/>
        <end position="414"/>
    </location>
</feature>
<gene>
    <name evidence="7" type="primary">sam12</name>
    <name evidence="7" type="ordered locus">BN6_58730</name>
</gene>
<dbReference type="PATRIC" id="fig|1179773.3.peg.5906"/>
<dbReference type="RefSeq" id="WP_015103241.1">
    <property type="nucleotide sequence ID" value="NC_019673.1"/>
</dbReference>
<dbReference type="InterPro" id="IPR048284">
    <property type="entry name" value="EryCIII-like_N"/>
</dbReference>
<evidence type="ECO:0000256" key="2">
    <source>
        <dbReference type="ARBA" id="ARBA00022676"/>
    </source>
</evidence>
<keyword evidence="8" id="KW-1185">Reference proteome</keyword>
<dbReference type="PANTHER" id="PTHR48050:SF13">
    <property type="entry name" value="STEROL 3-BETA-GLUCOSYLTRANSFERASE UGT80A2"/>
    <property type="match status" value="1"/>
</dbReference>
<dbReference type="GO" id="GO:0017000">
    <property type="term" value="P:antibiotic biosynthetic process"/>
    <property type="evidence" value="ECO:0007669"/>
    <property type="project" value="UniProtKB-KW"/>
</dbReference>
<evidence type="ECO:0000313" key="8">
    <source>
        <dbReference type="Proteomes" id="UP000006281"/>
    </source>
</evidence>
<dbReference type="Pfam" id="PF21036">
    <property type="entry name" value="EryCIII-like_N"/>
    <property type="match status" value="1"/>
</dbReference>
<keyword evidence="2 7" id="KW-0328">Glycosyltransferase</keyword>
<dbReference type="GO" id="GO:0008194">
    <property type="term" value="F:UDP-glycosyltransferase activity"/>
    <property type="evidence" value="ECO:0007669"/>
    <property type="project" value="InterPro"/>
</dbReference>
<comment type="similarity">
    <text evidence="1">Belongs to the glycosyltransferase 28 family.</text>
</comment>
<dbReference type="STRING" id="1179773.BN6_58730"/>
<dbReference type="BioCyc" id="SESP1179773:BN6_RS28245-MONOMER"/>
<dbReference type="InterPro" id="IPR010610">
    <property type="entry name" value="EryCIII-like_C"/>
</dbReference>
<keyword evidence="4" id="KW-0045">Antibiotic biosynthesis</keyword>
<evidence type="ECO:0000256" key="3">
    <source>
        <dbReference type="ARBA" id="ARBA00022679"/>
    </source>
</evidence>
<dbReference type="HOGENOM" id="CLU_000537_7_4_11"/>
<dbReference type="InterPro" id="IPR050426">
    <property type="entry name" value="Glycosyltransferase_28"/>
</dbReference>
<reference evidence="7 8" key="1">
    <citation type="journal article" date="2012" name="BMC Genomics">
        <title>Complete genome sequence of Saccharothrix espanaensis DSM 44229T and comparison to the other completely sequenced Pseudonocardiaceae.</title>
        <authorList>
            <person name="Strobel T."/>
            <person name="Al-Dilaimi A."/>
            <person name="Blom J."/>
            <person name="Gessner A."/>
            <person name="Kalinowski J."/>
            <person name="Luzhetska M."/>
            <person name="Puhler A."/>
            <person name="Szczepanowski R."/>
            <person name="Bechthold A."/>
            <person name="Ruckert C."/>
        </authorList>
    </citation>
    <scope>NUCLEOTIDE SEQUENCE [LARGE SCALE GENOMIC DNA]</scope>
    <source>
        <strain evidence="8">ATCC 51144 / DSM 44229 / JCM 9112 / NBRC 15066 / NRRL 15764</strain>
    </source>
</reference>
<dbReference type="PANTHER" id="PTHR48050">
    <property type="entry name" value="STEROL 3-BETA-GLUCOSYLTRANSFERASE"/>
    <property type="match status" value="1"/>
</dbReference>
<dbReference type="NCBIfam" id="TIGR04516">
    <property type="entry name" value="glycosyl_450act"/>
    <property type="match status" value="1"/>
</dbReference>
<evidence type="ECO:0000256" key="1">
    <source>
        <dbReference type="ARBA" id="ARBA00006962"/>
    </source>
</evidence>
<dbReference type="GO" id="GO:0016758">
    <property type="term" value="F:hexosyltransferase activity"/>
    <property type="evidence" value="ECO:0007669"/>
    <property type="project" value="UniProtKB-ARBA"/>
</dbReference>
<evidence type="ECO:0000259" key="5">
    <source>
        <dbReference type="Pfam" id="PF06722"/>
    </source>
</evidence>
<name>K0JYX0_SACES</name>
<dbReference type="EMBL" id="HE804045">
    <property type="protein sequence ID" value="CCH33130.1"/>
    <property type="molecule type" value="Genomic_DNA"/>
</dbReference>
<sequence length="422" mass="46677">MRVLFVASAEKTIFLSMVPLAWALRTAGHEVRVASRPAFADTITQAGLTAVPVGRDADTAKRIESRETVELARKGLHPPWDCVEDDRFAEWERMLQGHVEVVEKCHHLENFPIIAGLVAFARSWRPDLVIWDPLAYAGAIAAKAVGAAHARVLFGIDVWGATRDHFLRLKAEQEPDRRADPLAEWLGAYGGLHGAEFAEDMTTGHFTIDQLPASLQLATGQEVVRTRFVPYGGPAAVPKWLWTAPERPRVALTLGTTATEYFDGYTLDVQEIIDSVSELDIELVATIAEAEQAKLRNVPDNVRLVSYVPLHALAPTCSAVINHAGFGTLSTFAMHGVPQLLLPYHFDEPLFARKYAEQGAGLRMHVVRPTGPKVRHGVRRLLTEPRFRERAAALQSEVRDLPTPNQFVAQLEELTAKYRTGA</sequence>
<feature type="domain" description="Erythromycin biosynthesis protein CIII-like N-terminal" evidence="6">
    <location>
        <begin position="22"/>
        <end position="255"/>
    </location>
</feature>
<dbReference type="Proteomes" id="UP000006281">
    <property type="component" value="Chromosome"/>
</dbReference>
<evidence type="ECO:0000259" key="6">
    <source>
        <dbReference type="Pfam" id="PF21036"/>
    </source>
</evidence>
<keyword evidence="3 7" id="KW-0808">Transferase</keyword>
<dbReference type="eggNOG" id="COG1819">
    <property type="taxonomic scope" value="Bacteria"/>
</dbReference>
<dbReference type="CDD" id="cd03784">
    <property type="entry name" value="GT1_Gtf-like"/>
    <property type="match status" value="1"/>
</dbReference>
<dbReference type="InterPro" id="IPR030953">
    <property type="entry name" value="Glycosyl_450act"/>
</dbReference>
<dbReference type="OrthoDB" id="5488434at2"/>
<evidence type="ECO:0000256" key="4">
    <source>
        <dbReference type="ARBA" id="ARBA00023194"/>
    </source>
</evidence>
<organism evidence="7 8">
    <name type="scientific">Saccharothrix espanaensis (strain ATCC 51144 / DSM 44229 / JCM 9112 / NBRC 15066 / NRRL 15764)</name>
    <dbReference type="NCBI Taxonomy" id="1179773"/>
    <lineage>
        <taxon>Bacteria</taxon>
        <taxon>Bacillati</taxon>
        <taxon>Actinomycetota</taxon>
        <taxon>Actinomycetes</taxon>
        <taxon>Pseudonocardiales</taxon>
        <taxon>Pseudonocardiaceae</taxon>
        <taxon>Saccharothrix</taxon>
    </lineage>
</organism>
<dbReference type="AlphaFoldDB" id="K0JYX0"/>
<accession>K0JYX0</accession>